<name>A0A3N4HGN7_ASCIM</name>
<accession>A0A3N4HGN7</accession>
<organism evidence="2 3">
    <name type="scientific">Ascobolus immersus RN42</name>
    <dbReference type="NCBI Taxonomy" id="1160509"/>
    <lineage>
        <taxon>Eukaryota</taxon>
        <taxon>Fungi</taxon>
        <taxon>Dikarya</taxon>
        <taxon>Ascomycota</taxon>
        <taxon>Pezizomycotina</taxon>
        <taxon>Pezizomycetes</taxon>
        <taxon>Pezizales</taxon>
        <taxon>Ascobolaceae</taxon>
        <taxon>Ascobolus</taxon>
    </lineage>
</organism>
<evidence type="ECO:0000313" key="2">
    <source>
        <dbReference type="EMBL" id="RPA73219.1"/>
    </source>
</evidence>
<keyword evidence="3" id="KW-1185">Reference proteome</keyword>
<reference evidence="2 3" key="1">
    <citation type="journal article" date="2018" name="Nat. Ecol. Evol.">
        <title>Pezizomycetes genomes reveal the molecular basis of ectomycorrhizal truffle lifestyle.</title>
        <authorList>
            <person name="Murat C."/>
            <person name="Payen T."/>
            <person name="Noel B."/>
            <person name="Kuo A."/>
            <person name="Morin E."/>
            <person name="Chen J."/>
            <person name="Kohler A."/>
            <person name="Krizsan K."/>
            <person name="Balestrini R."/>
            <person name="Da Silva C."/>
            <person name="Montanini B."/>
            <person name="Hainaut M."/>
            <person name="Levati E."/>
            <person name="Barry K.W."/>
            <person name="Belfiori B."/>
            <person name="Cichocki N."/>
            <person name="Clum A."/>
            <person name="Dockter R.B."/>
            <person name="Fauchery L."/>
            <person name="Guy J."/>
            <person name="Iotti M."/>
            <person name="Le Tacon F."/>
            <person name="Lindquist E.A."/>
            <person name="Lipzen A."/>
            <person name="Malagnac F."/>
            <person name="Mello A."/>
            <person name="Molinier V."/>
            <person name="Miyauchi S."/>
            <person name="Poulain J."/>
            <person name="Riccioni C."/>
            <person name="Rubini A."/>
            <person name="Sitrit Y."/>
            <person name="Splivallo R."/>
            <person name="Traeger S."/>
            <person name="Wang M."/>
            <person name="Zifcakova L."/>
            <person name="Wipf D."/>
            <person name="Zambonelli A."/>
            <person name="Paolocci F."/>
            <person name="Nowrousian M."/>
            <person name="Ottonello S."/>
            <person name="Baldrian P."/>
            <person name="Spatafora J.W."/>
            <person name="Henrissat B."/>
            <person name="Nagy L.G."/>
            <person name="Aury J.M."/>
            <person name="Wincker P."/>
            <person name="Grigoriev I.V."/>
            <person name="Bonfante P."/>
            <person name="Martin F.M."/>
        </authorList>
    </citation>
    <scope>NUCLEOTIDE SEQUENCE [LARGE SCALE GENOMIC DNA]</scope>
    <source>
        <strain evidence="2 3">RN42</strain>
    </source>
</reference>
<protein>
    <submittedName>
        <fullName evidence="2">Uncharacterized protein</fullName>
    </submittedName>
</protein>
<dbReference type="AlphaFoldDB" id="A0A3N4HGN7"/>
<dbReference type="EMBL" id="ML119829">
    <property type="protein sequence ID" value="RPA73219.1"/>
    <property type="molecule type" value="Genomic_DNA"/>
</dbReference>
<evidence type="ECO:0000313" key="3">
    <source>
        <dbReference type="Proteomes" id="UP000275078"/>
    </source>
</evidence>
<feature type="region of interest" description="Disordered" evidence="1">
    <location>
        <begin position="160"/>
        <end position="179"/>
    </location>
</feature>
<dbReference type="Proteomes" id="UP000275078">
    <property type="component" value="Unassembled WGS sequence"/>
</dbReference>
<evidence type="ECO:0000256" key="1">
    <source>
        <dbReference type="SAM" id="MobiDB-lite"/>
    </source>
</evidence>
<proteinExistence type="predicted"/>
<sequence length="412" mass="47146">MPNQSVPPAAQGAFRATLLTIRDLRHPREVAAGSIYTDIAPFFEGIYTFLMSFQGPQQHSDRGATQRQDNHGCFDYWTGSTKRIAEFFLEEKIVTFLNSKYDPKKPEESVSDEPFMSFLDLILPAVIATDLQMASSDYEALSETRTELESTVTQMETILNNTDGSAGSASSDLNSEDGDDREVLQKFKERLEKVTINLRRQEHVRELLQIFCDLREAVCALQGKHRDFAKQHIHWASTGVDRIDQEEHDKVYMPFEEMARRIDNLFDKLLASIIGKEPTPQPYNTQFKMLISTVIAYLCLFWMKDGPGFLYCDPINDCKTYRSIFKDKWMRLQSHVKSRDEDIKKSFGLDKGDKLLAEYKEVRDRLFKHALQSIQNMPANAEDDILSRDPQSVIGSTPLAQVTEYLTGIVPE</sequence>
<feature type="compositionally biased region" description="Polar residues" evidence="1">
    <location>
        <begin position="160"/>
        <end position="173"/>
    </location>
</feature>
<gene>
    <name evidence="2" type="ORF">BJ508DRAFT_381175</name>
</gene>